<dbReference type="InterPro" id="IPR015946">
    <property type="entry name" value="KH_dom-like_a/b"/>
</dbReference>
<dbReference type="PANTHER" id="PTHR43834:SF2">
    <property type="entry name" value="GTPASE DER"/>
    <property type="match status" value="1"/>
</dbReference>
<gene>
    <name evidence="7" type="ORF">PCYB_083630</name>
</gene>
<dbReference type="OMA" id="CANREKC"/>
<proteinExistence type="predicted"/>
<dbReference type="Pfam" id="PF14714">
    <property type="entry name" value="KH_dom-like"/>
    <property type="match status" value="1"/>
</dbReference>
<dbReference type="AlphaFoldDB" id="K6VAJ2"/>
<feature type="domain" description="Tr-type G" evidence="4">
    <location>
        <begin position="417"/>
        <end position="583"/>
    </location>
</feature>
<dbReference type="Gene3D" id="3.30.300.20">
    <property type="match status" value="1"/>
</dbReference>
<feature type="region of interest" description="Disordered" evidence="3">
    <location>
        <begin position="221"/>
        <end position="251"/>
    </location>
</feature>
<dbReference type="Pfam" id="PF00009">
    <property type="entry name" value="GTP_EFTU"/>
    <property type="match status" value="1"/>
</dbReference>
<dbReference type="InterPro" id="IPR027417">
    <property type="entry name" value="P-loop_NTPase"/>
</dbReference>
<keyword evidence="2" id="KW-0342">GTP-binding</keyword>
<dbReference type="GO" id="GO:0003924">
    <property type="term" value="F:GTPase activity"/>
    <property type="evidence" value="ECO:0007669"/>
    <property type="project" value="InterPro"/>
</dbReference>
<dbReference type="InterPro" id="IPR032859">
    <property type="entry name" value="KH_dom-like"/>
</dbReference>
<evidence type="ECO:0000256" key="3">
    <source>
        <dbReference type="SAM" id="MobiDB-lite"/>
    </source>
</evidence>
<dbReference type="eggNOG" id="KOG1191">
    <property type="taxonomic scope" value="Eukaryota"/>
</dbReference>
<dbReference type="Gene3D" id="3.40.50.300">
    <property type="entry name" value="P-loop containing nucleotide triphosphate hydrolases"/>
    <property type="match status" value="2"/>
</dbReference>
<organism evidence="7 8">
    <name type="scientific">Plasmodium cynomolgi (strain B)</name>
    <dbReference type="NCBI Taxonomy" id="1120755"/>
    <lineage>
        <taxon>Eukaryota</taxon>
        <taxon>Sar</taxon>
        <taxon>Alveolata</taxon>
        <taxon>Apicomplexa</taxon>
        <taxon>Aconoidasida</taxon>
        <taxon>Haemosporida</taxon>
        <taxon>Plasmodiidae</taxon>
        <taxon>Plasmodium</taxon>
        <taxon>Plasmodium (Plasmodium)</taxon>
    </lineage>
</organism>
<dbReference type="Pfam" id="PF01926">
    <property type="entry name" value="MMR_HSR1"/>
    <property type="match status" value="1"/>
</dbReference>
<dbReference type="PANTHER" id="PTHR43834">
    <property type="entry name" value="GTPASE DER"/>
    <property type="match status" value="1"/>
</dbReference>
<reference evidence="7 8" key="1">
    <citation type="journal article" date="2012" name="Nat. Genet.">
        <title>Plasmodium cynomolgi genome sequences provide insight into Plasmodium vivax and the monkey malaria clade.</title>
        <authorList>
            <person name="Tachibana S."/>
            <person name="Sullivan S.A."/>
            <person name="Kawai S."/>
            <person name="Nakamura S."/>
            <person name="Kim H.R."/>
            <person name="Goto N."/>
            <person name="Arisue N."/>
            <person name="Palacpac N.M.Q."/>
            <person name="Honma H."/>
            <person name="Yagi M."/>
            <person name="Tougan T."/>
            <person name="Katakai Y."/>
            <person name="Kaneko O."/>
            <person name="Mita T."/>
            <person name="Kita K."/>
            <person name="Yasutomi Y."/>
            <person name="Sutton P.L."/>
            <person name="Shakhbatyan R."/>
            <person name="Horii T."/>
            <person name="Yasunaga T."/>
            <person name="Barnwell J.W."/>
            <person name="Escalante A.A."/>
            <person name="Carlton J.M."/>
            <person name="Tanabe K."/>
        </authorList>
    </citation>
    <scope>NUCLEOTIDE SEQUENCE [LARGE SCALE GENOMIC DNA]</scope>
    <source>
        <strain evidence="7 8">B</strain>
    </source>
</reference>
<evidence type="ECO:0000256" key="2">
    <source>
        <dbReference type="ARBA" id="ARBA00023134"/>
    </source>
</evidence>
<dbReference type="InterPro" id="IPR006073">
    <property type="entry name" value="GTP-bd"/>
</dbReference>
<feature type="domain" description="G" evidence="5">
    <location>
        <begin position="13"/>
        <end position="127"/>
    </location>
</feature>
<evidence type="ECO:0008006" key="9">
    <source>
        <dbReference type="Google" id="ProtNLM"/>
    </source>
</evidence>
<evidence type="ECO:0000313" key="8">
    <source>
        <dbReference type="Proteomes" id="UP000006319"/>
    </source>
</evidence>
<dbReference type="InterPro" id="IPR000795">
    <property type="entry name" value="T_Tr_GTP-bd_dom"/>
</dbReference>
<keyword evidence="1" id="KW-0547">Nucleotide-binding</keyword>
<evidence type="ECO:0000256" key="1">
    <source>
        <dbReference type="ARBA" id="ARBA00022741"/>
    </source>
</evidence>
<keyword evidence="8" id="KW-1185">Reference proteome</keyword>
<dbReference type="RefSeq" id="XP_004222149.1">
    <property type="nucleotide sequence ID" value="XM_004222101.1"/>
</dbReference>
<accession>K6VAJ2</accession>
<evidence type="ECO:0000259" key="4">
    <source>
        <dbReference type="Pfam" id="PF00009"/>
    </source>
</evidence>
<feature type="compositionally biased region" description="Basic and acidic residues" evidence="3">
    <location>
        <begin position="230"/>
        <end position="244"/>
    </location>
</feature>
<dbReference type="KEGG" id="pcy:PCYB_083630"/>
<dbReference type="OrthoDB" id="8954335at2759"/>
<evidence type="ECO:0000259" key="6">
    <source>
        <dbReference type="Pfam" id="PF14714"/>
    </source>
</evidence>
<dbReference type="VEuPathDB" id="PlasmoDB:PCYB_083630"/>
<feature type="domain" description="GTPase Der C-terminal KH-domain-like" evidence="6">
    <location>
        <begin position="591"/>
        <end position="671"/>
    </location>
</feature>
<dbReference type="GeneID" id="14692552"/>
<name>K6VAJ2_PLACD</name>
<sequence length="692" mass="79851">MPAPGVVRNLCFRISIVGAANSGKSSLHNRLMRQLNANYKQSLVHHEPNYCINSNESPFRVENTKCVITDTLGMNEQMMKRMQLWKHSKYERHHESNTIISQYFHVIRSSHLIFFCVKSSQIRESDILAYQIVSDVFTPRENLFTVLFEESALRNGGRGGVEEEGEEDDVATRQDKYNFLHAFEYFSNVVFFPNGLVWKDEGGEDLVELIRRKVREEVSRQLAEGATHAGAEHEEAPTEAHSTMDHPTWAPQKISTNDQVRDLVDESLRIFRPKLSEETKNFFYKYVDLRKKEKSDERLFNDFLSERILGKSLKKLTRGELVARGAAAEVEAEAGAEVEVVGEGVVDTAASTATSTAPNTAPNAAVHAEAQLVDYFDKMEGDFERKRRVAAKVKNKRMRLLQAIVAGQGGVNPYELNCGKTTLIEAILRRPIVREQDVMELFGKKKYINKDLTIEHKNVQITVADTCSLTKQHRFRREDTYHDEERQIFTNVHKSDVCVYVKEAKENNISISKEDKKMMFYLLRKKKNIIVVVTKIDTILSKFEEKKNEFLSSFSASFNDIPVVFLNPNNKMHVQTLLNRLVHIHKMSHIRIPTSTLNLFLIRFLQLFPVPWVRKKKCNFKYIRQVNSNPVTLLIFTNLYNDIPKNYLSFFKKKLKDEFRLRGVNIQFIFRTTCDSANARRSRFMRAGGKAM</sequence>
<dbReference type="SUPFAM" id="SSF52540">
    <property type="entry name" value="P-loop containing nucleoside triphosphate hydrolases"/>
    <property type="match status" value="2"/>
</dbReference>
<protein>
    <recommendedName>
        <fullName evidence="9">GTP-binding protein</fullName>
    </recommendedName>
</protein>
<dbReference type="Proteomes" id="UP000006319">
    <property type="component" value="Chromosome 8"/>
</dbReference>
<evidence type="ECO:0000259" key="5">
    <source>
        <dbReference type="Pfam" id="PF01926"/>
    </source>
</evidence>
<dbReference type="PhylomeDB" id="K6VAJ2"/>
<dbReference type="GO" id="GO:0005525">
    <property type="term" value="F:GTP binding"/>
    <property type="evidence" value="ECO:0007669"/>
    <property type="project" value="UniProtKB-KW"/>
</dbReference>
<dbReference type="EMBL" id="DF157100">
    <property type="protein sequence ID" value="GAB66202.1"/>
    <property type="molecule type" value="Genomic_DNA"/>
</dbReference>
<evidence type="ECO:0000313" key="7">
    <source>
        <dbReference type="EMBL" id="GAB66202.1"/>
    </source>
</evidence>
<dbReference type="CDD" id="cd00882">
    <property type="entry name" value="Ras_like_GTPase"/>
    <property type="match status" value="1"/>
</dbReference>